<organism evidence="1">
    <name type="scientific">Tanacetum cinerariifolium</name>
    <name type="common">Dalmatian daisy</name>
    <name type="synonym">Chrysanthemum cinerariifolium</name>
    <dbReference type="NCBI Taxonomy" id="118510"/>
    <lineage>
        <taxon>Eukaryota</taxon>
        <taxon>Viridiplantae</taxon>
        <taxon>Streptophyta</taxon>
        <taxon>Embryophyta</taxon>
        <taxon>Tracheophyta</taxon>
        <taxon>Spermatophyta</taxon>
        <taxon>Magnoliopsida</taxon>
        <taxon>eudicotyledons</taxon>
        <taxon>Gunneridae</taxon>
        <taxon>Pentapetalae</taxon>
        <taxon>asterids</taxon>
        <taxon>campanulids</taxon>
        <taxon>Asterales</taxon>
        <taxon>Asteraceae</taxon>
        <taxon>Asteroideae</taxon>
        <taxon>Anthemideae</taxon>
        <taxon>Anthemidinae</taxon>
        <taxon>Tanacetum</taxon>
    </lineage>
</organism>
<protein>
    <submittedName>
        <fullName evidence="1">Uncharacterized protein</fullName>
    </submittedName>
</protein>
<dbReference type="AlphaFoldDB" id="A0A699T7N2"/>
<dbReference type="EMBL" id="BKCJ011218141">
    <property type="protein sequence ID" value="GFD05409.1"/>
    <property type="molecule type" value="Genomic_DNA"/>
</dbReference>
<name>A0A699T7N2_TANCI</name>
<proteinExistence type="predicted"/>
<reference evidence="1" key="1">
    <citation type="journal article" date="2019" name="Sci. Rep.">
        <title>Draft genome of Tanacetum cinerariifolium, the natural source of mosquito coil.</title>
        <authorList>
            <person name="Yamashiro T."/>
            <person name="Shiraishi A."/>
            <person name="Satake H."/>
            <person name="Nakayama K."/>
        </authorList>
    </citation>
    <scope>NUCLEOTIDE SEQUENCE</scope>
</reference>
<sequence length="123" mass="13519">GAARSATFRYRASAAGVRRRLARKAGRVLAAKVRRAVAQRRPGTRPADALSELSRSPVVAPVEGERQPREVAELFFVMLFLMPVLMKVIAQTQVGKRLLHMRQGFLAQCVVHANDEGVFQPAA</sequence>
<evidence type="ECO:0000313" key="1">
    <source>
        <dbReference type="EMBL" id="GFD05409.1"/>
    </source>
</evidence>
<accession>A0A699T7N2</accession>
<feature type="non-terminal residue" evidence="1">
    <location>
        <position position="1"/>
    </location>
</feature>
<gene>
    <name evidence="1" type="ORF">Tci_877378</name>
</gene>
<comment type="caution">
    <text evidence="1">The sequence shown here is derived from an EMBL/GenBank/DDBJ whole genome shotgun (WGS) entry which is preliminary data.</text>
</comment>